<dbReference type="PANTHER" id="PTHR35936">
    <property type="entry name" value="MEMBRANE-BOUND LYTIC MUREIN TRANSGLYCOSYLASE F"/>
    <property type="match status" value="1"/>
</dbReference>
<dbReference type="GO" id="GO:0030313">
    <property type="term" value="C:cell envelope"/>
    <property type="evidence" value="ECO:0007669"/>
    <property type="project" value="UniProtKB-SubCell"/>
</dbReference>
<feature type="chain" id="PRO_5002665247" evidence="5">
    <location>
        <begin position="25"/>
        <end position="254"/>
    </location>
</feature>
<dbReference type="PROSITE" id="PS01039">
    <property type="entry name" value="SBP_BACTERIAL_3"/>
    <property type="match status" value="1"/>
</dbReference>
<dbReference type="EMBL" id="AAOE01000041">
    <property type="protein sequence ID" value="EAR07476.1"/>
    <property type="molecule type" value="Genomic_DNA"/>
</dbReference>
<reference evidence="7 8" key="1">
    <citation type="submission" date="2006-02" db="EMBL/GenBank/DDBJ databases">
        <authorList>
            <person name="Pinhassi J."/>
            <person name="Pedros-Alio C."/>
            <person name="Ferriera S."/>
            <person name="Johnson J."/>
            <person name="Kravitz S."/>
            <person name="Halpern A."/>
            <person name="Remington K."/>
            <person name="Beeson K."/>
            <person name="Tran B."/>
            <person name="Rogers Y.-H."/>
            <person name="Friedman R."/>
            <person name="Venter J.C."/>
        </authorList>
    </citation>
    <scope>NUCLEOTIDE SEQUENCE [LARGE SCALE GENOMIC DNA]</scope>
    <source>
        <strain evidence="7 8">MED297</strain>
    </source>
</reference>
<dbReference type="InterPro" id="IPR001638">
    <property type="entry name" value="Solute-binding_3/MltF_N"/>
</dbReference>
<evidence type="ECO:0000256" key="1">
    <source>
        <dbReference type="ARBA" id="ARBA00004196"/>
    </source>
</evidence>
<dbReference type="Gene3D" id="3.40.190.10">
    <property type="entry name" value="Periplasmic binding protein-like II"/>
    <property type="match status" value="2"/>
</dbReference>
<feature type="domain" description="Solute-binding protein family 3/N-terminal" evidence="6">
    <location>
        <begin position="29"/>
        <end position="251"/>
    </location>
</feature>
<dbReference type="Pfam" id="PF00497">
    <property type="entry name" value="SBP_bac_3"/>
    <property type="match status" value="1"/>
</dbReference>
<evidence type="ECO:0000259" key="6">
    <source>
        <dbReference type="SMART" id="SM00062"/>
    </source>
</evidence>
<evidence type="ECO:0000256" key="5">
    <source>
        <dbReference type="SAM" id="SignalP"/>
    </source>
</evidence>
<comment type="subcellular location">
    <subcellularLocation>
        <location evidence="1">Cell envelope</location>
    </subcellularLocation>
</comment>
<dbReference type="SUPFAM" id="SSF53850">
    <property type="entry name" value="Periplasmic binding protein-like II"/>
    <property type="match status" value="1"/>
</dbReference>
<comment type="caution">
    <text evidence="7">The sequence shown here is derived from an EMBL/GenBank/DDBJ whole genome shotgun (WGS) entry which is preliminary data.</text>
</comment>
<evidence type="ECO:0000313" key="8">
    <source>
        <dbReference type="Proteomes" id="UP000005953"/>
    </source>
</evidence>
<proteinExistence type="inferred from homology"/>
<evidence type="ECO:0000256" key="4">
    <source>
        <dbReference type="RuleBase" id="RU003744"/>
    </source>
</evidence>
<dbReference type="PANTHER" id="PTHR35936:SF17">
    <property type="entry name" value="ARGININE-BINDING EXTRACELLULAR PROTEIN ARTP"/>
    <property type="match status" value="1"/>
</dbReference>
<organism evidence="7 8">
    <name type="scientific">Reinekea blandensis MED297</name>
    <dbReference type="NCBI Taxonomy" id="314283"/>
    <lineage>
        <taxon>Bacteria</taxon>
        <taxon>Pseudomonadati</taxon>
        <taxon>Pseudomonadota</taxon>
        <taxon>Gammaproteobacteria</taxon>
        <taxon>Oceanospirillales</taxon>
        <taxon>Saccharospirillaceae</taxon>
        <taxon>Reinekea</taxon>
    </lineage>
</organism>
<comment type="similarity">
    <text evidence="2 4">Belongs to the bacterial solute-binding protein 3 family.</text>
</comment>
<protein>
    <submittedName>
        <fullName evidence="7">ABC-type amino acid transport/signal transduction systems, periplasmic component/domain</fullName>
    </submittedName>
</protein>
<evidence type="ECO:0000256" key="2">
    <source>
        <dbReference type="ARBA" id="ARBA00010333"/>
    </source>
</evidence>
<evidence type="ECO:0000313" key="7">
    <source>
        <dbReference type="EMBL" id="EAR07476.1"/>
    </source>
</evidence>
<dbReference type="HOGENOM" id="CLU_019602_18_0_6"/>
<gene>
    <name evidence="7" type="ORF">MED297_09556</name>
</gene>
<name>A4BK47_9GAMM</name>
<dbReference type="AlphaFoldDB" id="A4BK47"/>
<sequence>MEQKMKKTLVAIAGALALTSAVEAKDWDTIRAGVDAPYPPFEYKAPDGTLTGFEIELGNEVCKEITGKECEWVIQAWDGIIPGLLARKYDMIFSSMSINEERQKRVLFSDPYYTTPSAFFSANAFDPADADGKRIGVQRATIQDTYVTEFLDDAEIVRYTTADDMVVDLQGGRLDAMFVDAPVGLEMLGEDSDIVQVGDFVKEPVRIFGEGVGAAFRKRDKDLEEAVSAALEKVKASGKYDEIMNRYFDFDIKL</sequence>
<dbReference type="InterPro" id="IPR018313">
    <property type="entry name" value="SBP_3_CS"/>
</dbReference>
<dbReference type="SMART" id="SM00062">
    <property type="entry name" value="PBPb"/>
    <property type="match status" value="1"/>
</dbReference>
<dbReference type="STRING" id="314283.MED297_09556"/>
<feature type="signal peptide" evidence="5">
    <location>
        <begin position="1"/>
        <end position="24"/>
    </location>
</feature>
<keyword evidence="3 5" id="KW-0732">Signal</keyword>
<accession>A4BK47</accession>
<evidence type="ECO:0000256" key="3">
    <source>
        <dbReference type="ARBA" id="ARBA00022729"/>
    </source>
</evidence>
<keyword evidence="8" id="KW-1185">Reference proteome</keyword>
<dbReference type="Proteomes" id="UP000005953">
    <property type="component" value="Unassembled WGS sequence"/>
</dbReference>